<dbReference type="AlphaFoldDB" id="A0AAE1YBE5"/>
<gene>
    <name evidence="2" type="ORF">Salat_1457000</name>
</gene>
<comment type="caution">
    <text evidence="2">The sequence shown here is derived from an EMBL/GenBank/DDBJ whole genome shotgun (WGS) entry which is preliminary data.</text>
</comment>
<reference evidence="2" key="2">
    <citation type="journal article" date="2024" name="Plant">
        <title>Genomic evolution and insights into agronomic trait innovations of Sesamum species.</title>
        <authorList>
            <person name="Miao H."/>
            <person name="Wang L."/>
            <person name="Qu L."/>
            <person name="Liu H."/>
            <person name="Sun Y."/>
            <person name="Le M."/>
            <person name="Wang Q."/>
            <person name="Wei S."/>
            <person name="Zheng Y."/>
            <person name="Lin W."/>
            <person name="Duan Y."/>
            <person name="Cao H."/>
            <person name="Xiong S."/>
            <person name="Wang X."/>
            <person name="Wei L."/>
            <person name="Li C."/>
            <person name="Ma Q."/>
            <person name="Ju M."/>
            <person name="Zhao R."/>
            <person name="Li G."/>
            <person name="Mu C."/>
            <person name="Tian Q."/>
            <person name="Mei H."/>
            <person name="Zhang T."/>
            <person name="Gao T."/>
            <person name="Zhang H."/>
        </authorList>
    </citation>
    <scope>NUCLEOTIDE SEQUENCE</scope>
    <source>
        <strain evidence="2">3651</strain>
    </source>
</reference>
<protein>
    <submittedName>
        <fullName evidence="2">Uncharacterized protein</fullName>
    </submittedName>
</protein>
<reference evidence="2" key="1">
    <citation type="submission" date="2020-06" db="EMBL/GenBank/DDBJ databases">
        <authorList>
            <person name="Li T."/>
            <person name="Hu X."/>
            <person name="Zhang T."/>
            <person name="Song X."/>
            <person name="Zhang H."/>
            <person name="Dai N."/>
            <person name="Sheng W."/>
            <person name="Hou X."/>
            <person name="Wei L."/>
        </authorList>
    </citation>
    <scope>NUCLEOTIDE SEQUENCE</scope>
    <source>
        <strain evidence="2">3651</strain>
        <tissue evidence="2">Leaf</tissue>
    </source>
</reference>
<dbReference type="EMBL" id="JACGWO010000005">
    <property type="protein sequence ID" value="KAK4426882.1"/>
    <property type="molecule type" value="Genomic_DNA"/>
</dbReference>
<evidence type="ECO:0000313" key="3">
    <source>
        <dbReference type="Proteomes" id="UP001293254"/>
    </source>
</evidence>
<sequence length="168" mass="18311">MACDDSACNDSQSSHKEPLVLQKPMDCQASRAKTRDLIKCLSSNGSLATAWPITDKIETPHQQPQDIITDLQHQTYTCTSSISFPQIQDASTFQGNTTESFTNNGVASEPKRQTPYITATDCVFTDSSVLPTSTMPYSTSDPTSTPTITFEFKSTATTTSTPSRARLQ</sequence>
<organism evidence="2 3">
    <name type="scientific">Sesamum alatum</name>
    <dbReference type="NCBI Taxonomy" id="300844"/>
    <lineage>
        <taxon>Eukaryota</taxon>
        <taxon>Viridiplantae</taxon>
        <taxon>Streptophyta</taxon>
        <taxon>Embryophyta</taxon>
        <taxon>Tracheophyta</taxon>
        <taxon>Spermatophyta</taxon>
        <taxon>Magnoliopsida</taxon>
        <taxon>eudicotyledons</taxon>
        <taxon>Gunneridae</taxon>
        <taxon>Pentapetalae</taxon>
        <taxon>asterids</taxon>
        <taxon>lamiids</taxon>
        <taxon>Lamiales</taxon>
        <taxon>Pedaliaceae</taxon>
        <taxon>Sesamum</taxon>
    </lineage>
</organism>
<name>A0AAE1YBE5_9LAMI</name>
<keyword evidence="3" id="KW-1185">Reference proteome</keyword>
<proteinExistence type="predicted"/>
<dbReference type="Proteomes" id="UP001293254">
    <property type="component" value="Unassembled WGS sequence"/>
</dbReference>
<evidence type="ECO:0000256" key="1">
    <source>
        <dbReference type="SAM" id="MobiDB-lite"/>
    </source>
</evidence>
<accession>A0AAE1YBE5</accession>
<evidence type="ECO:0000313" key="2">
    <source>
        <dbReference type="EMBL" id="KAK4426882.1"/>
    </source>
</evidence>
<feature type="region of interest" description="Disordered" evidence="1">
    <location>
        <begin position="1"/>
        <end position="20"/>
    </location>
</feature>